<dbReference type="Proteomes" id="UP000299102">
    <property type="component" value="Unassembled WGS sequence"/>
</dbReference>
<accession>A0A4C1XJP3</accession>
<dbReference type="AlphaFoldDB" id="A0A4C1XJP3"/>
<keyword evidence="2" id="KW-1185">Reference proteome</keyword>
<protein>
    <submittedName>
        <fullName evidence="1">Uncharacterized protein</fullName>
    </submittedName>
</protein>
<proteinExistence type="predicted"/>
<sequence length="104" mass="11356">MRRRAEGLDAHTTLGAIPQAGGSRRCVSYRNNACRLLSPLGYPGTMMMMMQLVAMHFTMWLGAHLHTQYTQMKALISGHTLTERCSATVQSGGRTTTQSALVAT</sequence>
<evidence type="ECO:0000313" key="1">
    <source>
        <dbReference type="EMBL" id="GBP63383.1"/>
    </source>
</evidence>
<evidence type="ECO:0000313" key="2">
    <source>
        <dbReference type="Proteomes" id="UP000299102"/>
    </source>
</evidence>
<gene>
    <name evidence="1" type="ORF">EVAR_56494_1</name>
</gene>
<comment type="caution">
    <text evidence="1">The sequence shown here is derived from an EMBL/GenBank/DDBJ whole genome shotgun (WGS) entry which is preliminary data.</text>
</comment>
<organism evidence="1 2">
    <name type="scientific">Eumeta variegata</name>
    <name type="common">Bagworm moth</name>
    <name type="synonym">Eumeta japonica</name>
    <dbReference type="NCBI Taxonomy" id="151549"/>
    <lineage>
        <taxon>Eukaryota</taxon>
        <taxon>Metazoa</taxon>
        <taxon>Ecdysozoa</taxon>
        <taxon>Arthropoda</taxon>
        <taxon>Hexapoda</taxon>
        <taxon>Insecta</taxon>
        <taxon>Pterygota</taxon>
        <taxon>Neoptera</taxon>
        <taxon>Endopterygota</taxon>
        <taxon>Lepidoptera</taxon>
        <taxon>Glossata</taxon>
        <taxon>Ditrysia</taxon>
        <taxon>Tineoidea</taxon>
        <taxon>Psychidae</taxon>
        <taxon>Oiketicinae</taxon>
        <taxon>Eumeta</taxon>
    </lineage>
</organism>
<dbReference type="EMBL" id="BGZK01000868">
    <property type="protein sequence ID" value="GBP63383.1"/>
    <property type="molecule type" value="Genomic_DNA"/>
</dbReference>
<name>A0A4C1XJP3_EUMVA</name>
<reference evidence="1 2" key="1">
    <citation type="journal article" date="2019" name="Commun. Biol.">
        <title>The bagworm genome reveals a unique fibroin gene that provides high tensile strength.</title>
        <authorList>
            <person name="Kono N."/>
            <person name="Nakamura H."/>
            <person name="Ohtoshi R."/>
            <person name="Tomita M."/>
            <person name="Numata K."/>
            <person name="Arakawa K."/>
        </authorList>
    </citation>
    <scope>NUCLEOTIDE SEQUENCE [LARGE SCALE GENOMIC DNA]</scope>
</reference>